<dbReference type="Proteomes" id="UP001153678">
    <property type="component" value="Unassembled WGS sequence"/>
</dbReference>
<dbReference type="OrthoDB" id="10492499at2759"/>
<dbReference type="AlphaFoldDB" id="A0A9W4WVF3"/>
<reference evidence="1" key="1">
    <citation type="submission" date="2022-08" db="EMBL/GenBank/DDBJ databases">
        <authorList>
            <person name="Kallberg Y."/>
            <person name="Tangrot J."/>
            <person name="Rosling A."/>
        </authorList>
    </citation>
    <scope>NUCLEOTIDE SEQUENCE</scope>
    <source>
        <strain evidence="1">Wild A</strain>
    </source>
</reference>
<protein>
    <submittedName>
        <fullName evidence="1">607_t:CDS:1</fullName>
    </submittedName>
</protein>
<dbReference type="EMBL" id="CAMKVN010006024">
    <property type="protein sequence ID" value="CAI2189758.1"/>
    <property type="molecule type" value="Genomic_DNA"/>
</dbReference>
<evidence type="ECO:0000313" key="1">
    <source>
        <dbReference type="EMBL" id="CAI2189758.1"/>
    </source>
</evidence>
<accession>A0A9W4WVF3</accession>
<gene>
    <name evidence="1" type="ORF">FWILDA_LOCUS14238</name>
</gene>
<keyword evidence="2" id="KW-1185">Reference proteome</keyword>
<name>A0A9W4WVF3_9GLOM</name>
<evidence type="ECO:0000313" key="2">
    <source>
        <dbReference type="Proteomes" id="UP001153678"/>
    </source>
</evidence>
<comment type="caution">
    <text evidence="1">The sequence shown here is derived from an EMBL/GenBank/DDBJ whole genome shotgun (WGS) entry which is preliminary data.</text>
</comment>
<organism evidence="1 2">
    <name type="scientific">Funneliformis geosporum</name>
    <dbReference type="NCBI Taxonomy" id="1117311"/>
    <lineage>
        <taxon>Eukaryota</taxon>
        <taxon>Fungi</taxon>
        <taxon>Fungi incertae sedis</taxon>
        <taxon>Mucoromycota</taxon>
        <taxon>Glomeromycotina</taxon>
        <taxon>Glomeromycetes</taxon>
        <taxon>Glomerales</taxon>
        <taxon>Glomeraceae</taxon>
        <taxon>Funneliformis</taxon>
    </lineage>
</organism>
<sequence>MVKRTSTPFPEKTINNEHKLMMMKYCNKLLLVAKINDIDAKNDERLIAILVDALSSYQEIPFMTIDNEGSSEKINGKYSYTPDDFETKVRGILSGKVETQKIEHIKAFPFQGYHTEKKTYLRIYTHGTGKRKTATKAVQDNNYKTTSDNLYSFHRKYPVKAPKEGEEDLEVKEYMDGLIKIKINVEDDFTSSFLKLSGYILIDCGLDSKADMPYDKM</sequence>
<proteinExistence type="predicted"/>